<evidence type="ECO:0000256" key="3">
    <source>
        <dbReference type="ARBA" id="ARBA00022833"/>
    </source>
</evidence>
<organism evidence="7 8">
    <name type="scientific">Polarella glacialis</name>
    <name type="common">Dinoflagellate</name>
    <dbReference type="NCBI Taxonomy" id="89957"/>
    <lineage>
        <taxon>Eukaryota</taxon>
        <taxon>Sar</taxon>
        <taxon>Alveolata</taxon>
        <taxon>Dinophyceae</taxon>
        <taxon>Suessiales</taxon>
        <taxon>Suessiaceae</taxon>
        <taxon>Polarella</taxon>
    </lineage>
</organism>
<dbReference type="PANTHER" id="PTHR42683">
    <property type="entry name" value="ALDEHYDE REDUCTASE"/>
    <property type="match status" value="1"/>
</dbReference>
<dbReference type="InterPro" id="IPR020843">
    <property type="entry name" value="ER"/>
</dbReference>
<dbReference type="Gene3D" id="3.90.180.10">
    <property type="entry name" value="Medium-chain alcohol dehydrogenases, catalytic domain"/>
    <property type="match status" value="1"/>
</dbReference>
<keyword evidence="4" id="KW-0560">Oxidoreductase</keyword>
<reference evidence="7" key="1">
    <citation type="submission" date="2021-02" db="EMBL/GenBank/DDBJ databases">
        <authorList>
            <person name="Dougan E. K."/>
            <person name="Rhodes N."/>
            <person name="Thang M."/>
            <person name="Chan C."/>
        </authorList>
    </citation>
    <scope>NUCLEOTIDE SEQUENCE</scope>
</reference>
<evidence type="ECO:0000256" key="5">
    <source>
        <dbReference type="RuleBase" id="RU361277"/>
    </source>
</evidence>
<accession>A0A813F4I0</accession>
<dbReference type="InterPro" id="IPR036291">
    <property type="entry name" value="NAD(P)-bd_dom_sf"/>
</dbReference>
<dbReference type="InterPro" id="IPR013149">
    <property type="entry name" value="ADH-like_C"/>
</dbReference>
<name>A0A813F4I0_POLGL</name>
<dbReference type="SUPFAM" id="SSF50129">
    <property type="entry name" value="GroES-like"/>
    <property type="match status" value="1"/>
</dbReference>
<dbReference type="EMBL" id="CAJNNV010021487">
    <property type="protein sequence ID" value="CAE8607407.1"/>
    <property type="molecule type" value="Genomic_DNA"/>
</dbReference>
<gene>
    <name evidence="7" type="ORF">PGLA1383_LOCUS25340</name>
</gene>
<dbReference type="SMART" id="SM00829">
    <property type="entry name" value="PKS_ER"/>
    <property type="match status" value="1"/>
</dbReference>
<protein>
    <recommendedName>
        <fullName evidence="6">Enoyl reductase (ER) domain-containing protein</fullName>
    </recommendedName>
</protein>
<dbReference type="InterPro" id="IPR047109">
    <property type="entry name" value="CAD-like"/>
</dbReference>
<keyword evidence="3 5" id="KW-0862">Zinc</keyword>
<dbReference type="InterPro" id="IPR011032">
    <property type="entry name" value="GroES-like_sf"/>
</dbReference>
<dbReference type="Proteomes" id="UP000654075">
    <property type="component" value="Unassembled WGS sequence"/>
</dbReference>
<evidence type="ECO:0000256" key="2">
    <source>
        <dbReference type="ARBA" id="ARBA00022723"/>
    </source>
</evidence>
<dbReference type="Pfam" id="PF08240">
    <property type="entry name" value="ADH_N"/>
    <property type="match status" value="1"/>
</dbReference>
<sequence length="366" mass="38379">MATIVGGKGTFMLAALDESYQLTKVEIGRPAPGPNDVAIDIKYCGMCHSDLHTINGDWGAGKYPIAPGHEAAGVVREVGAEAFAAGFKVGDNVAVGCMVMSCLSCQLCTTGLEQHCPKMCQTYANMFPAGCDHDDCSGTHTNGGYSTDITVHKRFVFKVPEGMKLEHAGPLCCAGITTYAPLARHVKGKADQNVGVVGFGGLGHMAVKIAIAMGAKVTIFSRNDAKKADAAALGADLVVTSDTAAIGGLFRKFDCILDTVSCHHEINSIISTLKAYTGILVLIGGVPQPYELAGFPMVFNGTRVEGSLIGGAELTQEMLEFCAAHEVLPETEIINAKDAEASLHLLNDGVGGVKRFVIDAATIRDM</sequence>
<dbReference type="GO" id="GO:0008270">
    <property type="term" value="F:zinc ion binding"/>
    <property type="evidence" value="ECO:0007669"/>
    <property type="project" value="InterPro"/>
</dbReference>
<keyword evidence="8" id="KW-1185">Reference proteome</keyword>
<dbReference type="InterPro" id="IPR002328">
    <property type="entry name" value="ADH_Zn_CS"/>
</dbReference>
<dbReference type="CDD" id="cd05283">
    <property type="entry name" value="CAD1"/>
    <property type="match status" value="1"/>
</dbReference>
<dbReference type="FunFam" id="3.40.50.720:FF:000022">
    <property type="entry name" value="Cinnamyl alcohol dehydrogenase"/>
    <property type="match status" value="1"/>
</dbReference>
<dbReference type="Pfam" id="PF00107">
    <property type="entry name" value="ADH_zinc_N"/>
    <property type="match status" value="1"/>
</dbReference>
<dbReference type="InterPro" id="IPR029752">
    <property type="entry name" value="D-isomer_DH_CS1"/>
</dbReference>
<evidence type="ECO:0000313" key="8">
    <source>
        <dbReference type="Proteomes" id="UP000654075"/>
    </source>
</evidence>
<dbReference type="PROSITE" id="PS00059">
    <property type="entry name" value="ADH_ZINC"/>
    <property type="match status" value="1"/>
</dbReference>
<evidence type="ECO:0000256" key="1">
    <source>
        <dbReference type="ARBA" id="ARBA00001947"/>
    </source>
</evidence>
<dbReference type="Gene3D" id="3.40.50.720">
    <property type="entry name" value="NAD(P)-binding Rossmann-like Domain"/>
    <property type="match status" value="1"/>
</dbReference>
<keyword evidence="2 5" id="KW-0479">Metal-binding</keyword>
<feature type="domain" description="Enoyl reductase (ER)" evidence="6">
    <location>
        <begin position="15"/>
        <end position="350"/>
    </location>
</feature>
<comment type="cofactor">
    <cofactor evidence="1 5">
        <name>Zn(2+)</name>
        <dbReference type="ChEBI" id="CHEBI:29105"/>
    </cofactor>
</comment>
<dbReference type="PROSITE" id="PS00065">
    <property type="entry name" value="D_2_HYDROXYACID_DH_1"/>
    <property type="match status" value="1"/>
</dbReference>
<evidence type="ECO:0000313" key="7">
    <source>
        <dbReference type="EMBL" id="CAE8607407.1"/>
    </source>
</evidence>
<evidence type="ECO:0000259" key="6">
    <source>
        <dbReference type="SMART" id="SM00829"/>
    </source>
</evidence>
<dbReference type="OrthoDB" id="1879366at2759"/>
<proteinExistence type="inferred from homology"/>
<dbReference type="AlphaFoldDB" id="A0A813F4I0"/>
<dbReference type="GO" id="GO:0016616">
    <property type="term" value="F:oxidoreductase activity, acting on the CH-OH group of donors, NAD or NADP as acceptor"/>
    <property type="evidence" value="ECO:0007669"/>
    <property type="project" value="InterPro"/>
</dbReference>
<dbReference type="SUPFAM" id="SSF51735">
    <property type="entry name" value="NAD(P)-binding Rossmann-fold domains"/>
    <property type="match status" value="1"/>
</dbReference>
<comment type="similarity">
    <text evidence="5">Belongs to the zinc-containing alcohol dehydrogenase family.</text>
</comment>
<evidence type="ECO:0000256" key="4">
    <source>
        <dbReference type="ARBA" id="ARBA00023002"/>
    </source>
</evidence>
<dbReference type="InterPro" id="IPR013154">
    <property type="entry name" value="ADH-like_N"/>
</dbReference>
<comment type="caution">
    <text evidence="7">The sequence shown here is derived from an EMBL/GenBank/DDBJ whole genome shotgun (WGS) entry which is preliminary data.</text>
</comment>